<dbReference type="Gene3D" id="3.40.50.300">
    <property type="entry name" value="P-loop containing nucleotide triphosphate hydrolases"/>
    <property type="match status" value="1"/>
</dbReference>
<dbReference type="InterPro" id="IPR030378">
    <property type="entry name" value="G_CP_dom"/>
</dbReference>
<dbReference type="PROSITE" id="PS51721">
    <property type="entry name" value="G_CP"/>
    <property type="match status" value="1"/>
</dbReference>
<feature type="binding site" evidence="10">
    <location>
        <position position="296"/>
    </location>
    <ligand>
        <name>Zn(2+)</name>
        <dbReference type="ChEBI" id="CHEBI:29105"/>
    </ligand>
</feature>
<evidence type="ECO:0000256" key="8">
    <source>
        <dbReference type="ARBA" id="ARBA00022884"/>
    </source>
</evidence>
<dbReference type="GO" id="GO:0042274">
    <property type="term" value="P:ribosomal small subunit biogenesis"/>
    <property type="evidence" value="ECO:0007669"/>
    <property type="project" value="UniProtKB-UniRule"/>
</dbReference>
<evidence type="ECO:0000313" key="13">
    <source>
        <dbReference type="EMBL" id="PTN08577.1"/>
    </source>
</evidence>
<dbReference type="EC" id="3.6.1.-" evidence="10"/>
<feature type="binding site" evidence="10">
    <location>
        <begin position="148"/>
        <end position="151"/>
    </location>
    <ligand>
        <name>GTP</name>
        <dbReference type="ChEBI" id="CHEBI:37565"/>
    </ligand>
</feature>
<feature type="binding site" evidence="10">
    <location>
        <position position="288"/>
    </location>
    <ligand>
        <name>Zn(2+)</name>
        <dbReference type="ChEBI" id="CHEBI:29105"/>
    </ligand>
</feature>
<evidence type="ECO:0000256" key="10">
    <source>
        <dbReference type="HAMAP-Rule" id="MF_01820"/>
    </source>
</evidence>
<comment type="caution">
    <text evidence="13">The sequence shown here is derived from an EMBL/GenBank/DDBJ whole genome shotgun (WGS) entry which is preliminary data.</text>
</comment>
<comment type="subcellular location">
    <subcellularLocation>
        <location evidence="10">Cytoplasm</location>
    </subcellularLocation>
</comment>
<comment type="similarity">
    <text evidence="10">Belongs to the TRAFAC class YlqF/YawG GTPase family. RsgA subfamily.</text>
</comment>
<evidence type="ECO:0000259" key="11">
    <source>
        <dbReference type="PROSITE" id="PS50936"/>
    </source>
</evidence>
<feature type="binding site" evidence="10">
    <location>
        <position position="290"/>
    </location>
    <ligand>
        <name>Zn(2+)</name>
        <dbReference type="ChEBI" id="CHEBI:29105"/>
    </ligand>
</feature>
<comment type="function">
    <text evidence="10">One of several proteins that assist in the late maturation steps of the functional core of the 30S ribosomal subunit. Helps release RbfA from mature subunits. May play a role in the assembly of ribosomal proteins into the subunit. Circularly permuted GTPase that catalyzes slow GTP hydrolysis, GTPase activity is stimulated by the 30S ribosomal subunit.</text>
</comment>
<organism evidence="13 14">
    <name type="scientific">Mangrovibacterium marinum</name>
    <dbReference type="NCBI Taxonomy" id="1639118"/>
    <lineage>
        <taxon>Bacteria</taxon>
        <taxon>Pseudomonadati</taxon>
        <taxon>Bacteroidota</taxon>
        <taxon>Bacteroidia</taxon>
        <taxon>Marinilabiliales</taxon>
        <taxon>Prolixibacteraceae</taxon>
        <taxon>Mangrovibacterium</taxon>
    </lineage>
</organism>
<name>A0A2T5C1P7_9BACT</name>
<gene>
    <name evidence="10" type="primary">rsgA</name>
    <name evidence="13" type="ORF">C8N47_108134</name>
</gene>
<sequence>MKLEDLGYPNELEEYRREKQLEHFAVARVIAEHKERYMVQTADGEYEAEILGNLRFAAQSRADFPAVGDWVAIALYGDDKALIHAVFPRKSVLERQAVGKTGEKQIIAANIDYALIVQAVDRDFSINRLERYLTICHTAKVQPIIILNKIDLADEATVDKLLELVRKRIRGVPLLAVSNESGQGIASLQEYIRKGCTYCLLGSSGVGKSTLLNSLQGTQLMKTDDISAHSDRGRHVTTRRELRILANGGILIDNPGMREVGIADSEAGIGITFETIAELAQACKFKDCSHTAEAGCAVVAAVEAGELDRAAYENYCKMEREKARFESTLAEKRKKDKDFGKMIRNYKKGKDQQ</sequence>
<dbReference type="SUPFAM" id="SSF50249">
    <property type="entry name" value="Nucleic acid-binding proteins"/>
    <property type="match status" value="1"/>
</dbReference>
<keyword evidence="4 10" id="KW-0699">rRNA-binding</keyword>
<evidence type="ECO:0000259" key="12">
    <source>
        <dbReference type="PROSITE" id="PS51721"/>
    </source>
</evidence>
<keyword evidence="5 10" id="KW-0547">Nucleotide-binding</keyword>
<protein>
    <recommendedName>
        <fullName evidence="10">Small ribosomal subunit biogenesis GTPase RsgA</fullName>
        <ecNumber evidence="10">3.6.1.-</ecNumber>
    </recommendedName>
</protein>
<evidence type="ECO:0000256" key="6">
    <source>
        <dbReference type="ARBA" id="ARBA00022801"/>
    </source>
</evidence>
<dbReference type="AlphaFoldDB" id="A0A2T5C1P7"/>
<dbReference type="OrthoDB" id="9809485at2"/>
<dbReference type="SUPFAM" id="SSF52540">
    <property type="entry name" value="P-loop containing nucleoside triphosphate hydrolases"/>
    <property type="match status" value="1"/>
</dbReference>
<dbReference type="PROSITE" id="PS50936">
    <property type="entry name" value="ENGC_GTPASE"/>
    <property type="match status" value="1"/>
</dbReference>
<dbReference type="InterPro" id="IPR012340">
    <property type="entry name" value="NA-bd_OB-fold"/>
</dbReference>
<dbReference type="InterPro" id="IPR004881">
    <property type="entry name" value="Ribosome_biogen_GTPase_RsgA"/>
</dbReference>
<feature type="binding site" evidence="10">
    <location>
        <begin position="202"/>
        <end position="210"/>
    </location>
    <ligand>
        <name>GTP</name>
        <dbReference type="ChEBI" id="CHEBI:37565"/>
    </ligand>
</feature>
<dbReference type="PANTHER" id="PTHR32120">
    <property type="entry name" value="SMALL RIBOSOMAL SUBUNIT BIOGENESIS GTPASE RSGA"/>
    <property type="match status" value="1"/>
</dbReference>
<evidence type="ECO:0000313" key="14">
    <source>
        <dbReference type="Proteomes" id="UP000243525"/>
    </source>
</evidence>
<dbReference type="Gene3D" id="1.10.40.50">
    <property type="entry name" value="Probable gtpase engc, domain 3"/>
    <property type="match status" value="1"/>
</dbReference>
<feature type="binding site" evidence="10">
    <location>
        <position position="283"/>
    </location>
    <ligand>
        <name>Zn(2+)</name>
        <dbReference type="ChEBI" id="CHEBI:29105"/>
    </ligand>
</feature>
<dbReference type="GO" id="GO:0003924">
    <property type="term" value="F:GTPase activity"/>
    <property type="evidence" value="ECO:0007669"/>
    <property type="project" value="UniProtKB-UniRule"/>
</dbReference>
<dbReference type="GO" id="GO:0046872">
    <property type="term" value="F:metal ion binding"/>
    <property type="evidence" value="ECO:0007669"/>
    <property type="project" value="UniProtKB-KW"/>
</dbReference>
<dbReference type="CDD" id="cd01854">
    <property type="entry name" value="YjeQ_EngC"/>
    <property type="match status" value="1"/>
</dbReference>
<evidence type="ECO:0000256" key="1">
    <source>
        <dbReference type="ARBA" id="ARBA00022490"/>
    </source>
</evidence>
<keyword evidence="2 10" id="KW-0690">Ribosome biogenesis</keyword>
<evidence type="ECO:0000256" key="3">
    <source>
        <dbReference type="ARBA" id="ARBA00022723"/>
    </source>
</evidence>
<feature type="domain" description="CP-type G" evidence="12">
    <location>
        <begin position="101"/>
        <end position="260"/>
    </location>
</feature>
<comment type="subunit">
    <text evidence="10">Monomer. Associates with 30S ribosomal subunit, binds 16S rRNA.</text>
</comment>
<dbReference type="InterPro" id="IPR010914">
    <property type="entry name" value="RsgA_GTPase_dom"/>
</dbReference>
<dbReference type="RefSeq" id="WP_107822382.1">
    <property type="nucleotide sequence ID" value="NZ_OY782574.1"/>
</dbReference>
<keyword evidence="3 10" id="KW-0479">Metal-binding</keyword>
<reference evidence="13 14" key="1">
    <citation type="submission" date="2018-04" db="EMBL/GenBank/DDBJ databases">
        <title>Genomic Encyclopedia of Archaeal and Bacterial Type Strains, Phase II (KMG-II): from individual species to whole genera.</title>
        <authorList>
            <person name="Goeker M."/>
        </authorList>
    </citation>
    <scope>NUCLEOTIDE SEQUENCE [LARGE SCALE GENOMIC DNA]</scope>
    <source>
        <strain evidence="13 14">DSM 28823</strain>
    </source>
</reference>
<evidence type="ECO:0000256" key="2">
    <source>
        <dbReference type="ARBA" id="ARBA00022517"/>
    </source>
</evidence>
<proteinExistence type="inferred from homology"/>
<dbReference type="Proteomes" id="UP000243525">
    <property type="component" value="Unassembled WGS sequence"/>
</dbReference>
<dbReference type="NCBIfam" id="TIGR00157">
    <property type="entry name" value="ribosome small subunit-dependent GTPase A"/>
    <property type="match status" value="1"/>
</dbReference>
<keyword evidence="1 10" id="KW-0963">Cytoplasm</keyword>
<evidence type="ECO:0000256" key="7">
    <source>
        <dbReference type="ARBA" id="ARBA00022833"/>
    </source>
</evidence>
<feature type="domain" description="EngC GTPase" evidence="11">
    <location>
        <begin position="109"/>
        <end position="258"/>
    </location>
</feature>
<keyword evidence="8 10" id="KW-0694">RNA-binding</keyword>
<accession>A0A2T5C1P7</accession>
<evidence type="ECO:0000256" key="5">
    <source>
        <dbReference type="ARBA" id="ARBA00022741"/>
    </source>
</evidence>
<evidence type="ECO:0000256" key="9">
    <source>
        <dbReference type="ARBA" id="ARBA00023134"/>
    </source>
</evidence>
<comment type="cofactor">
    <cofactor evidence="10">
        <name>Zn(2+)</name>
        <dbReference type="ChEBI" id="CHEBI:29105"/>
    </cofactor>
    <text evidence="10">Binds 1 zinc ion per subunit.</text>
</comment>
<dbReference type="Pfam" id="PF03193">
    <property type="entry name" value="RsgA_GTPase"/>
    <property type="match status" value="1"/>
</dbReference>
<dbReference type="InterPro" id="IPR027417">
    <property type="entry name" value="P-loop_NTPase"/>
</dbReference>
<keyword evidence="7 10" id="KW-0862">Zinc</keyword>
<dbReference type="GO" id="GO:0019843">
    <property type="term" value="F:rRNA binding"/>
    <property type="evidence" value="ECO:0007669"/>
    <property type="project" value="UniProtKB-KW"/>
</dbReference>
<dbReference type="HAMAP" id="MF_01820">
    <property type="entry name" value="GTPase_RsgA"/>
    <property type="match status" value="1"/>
</dbReference>
<evidence type="ECO:0000256" key="4">
    <source>
        <dbReference type="ARBA" id="ARBA00022730"/>
    </source>
</evidence>
<keyword evidence="14" id="KW-1185">Reference proteome</keyword>
<keyword evidence="9 10" id="KW-0342">GTP-binding</keyword>
<dbReference type="PANTHER" id="PTHR32120:SF10">
    <property type="entry name" value="SMALL RIBOSOMAL SUBUNIT BIOGENESIS GTPASE RSGA"/>
    <property type="match status" value="1"/>
</dbReference>
<dbReference type="GO" id="GO:0005737">
    <property type="term" value="C:cytoplasm"/>
    <property type="evidence" value="ECO:0007669"/>
    <property type="project" value="UniProtKB-SubCell"/>
</dbReference>
<dbReference type="EMBL" id="QAAD01000008">
    <property type="protein sequence ID" value="PTN08577.1"/>
    <property type="molecule type" value="Genomic_DNA"/>
</dbReference>
<dbReference type="GO" id="GO:0005525">
    <property type="term" value="F:GTP binding"/>
    <property type="evidence" value="ECO:0007669"/>
    <property type="project" value="UniProtKB-UniRule"/>
</dbReference>
<keyword evidence="6 10" id="KW-0378">Hydrolase</keyword>